<protein>
    <submittedName>
        <fullName evidence="3">Uncharacterized protein</fullName>
    </submittedName>
</protein>
<evidence type="ECO:0000313" key="3">
    <source>
        <dbReference type="EMBL" id="EFY93755.1"/>
    </source>
</evidence>
<proteinExistence type="predicted"/>
<accession>E9DR77</accession>
<reference evidence="3 4" key="1">
    <citation type="journal article" date="2011" name="PLoS Genet.">
        <title>Genome sequencing and comparative transcriptomics of the model entomopathogenic fungi Metarhizium anisopliae and M. acridum.</title>
        <authorList>
            <person name="Gao Q."/>
            <person name="Jin K."/>
            <person name="Ying S.H."/>
            <person name="Zhang Y."/>
            <person name="Xiao G."/>
            <person name="Shang Y."/>
            <person name="Duan Z."/>
            <person name="Hu X."/>
            <person name="Xie X.Q."/>
            <person name="Zhou G."/>
            <person name="Peng G."/>
            <person name="Luo Z."/>
            <person name="Huang W."/>
            <person name="Wang B."/>
            <person name="Fang W."/>
            <person name="Wang S."/>
            <person name="Zhong Y."/>
            <person name="Ma L.J."/>
            <person name="St Leger R.J."/>
            <person name="Zhao G.P."/>
            <person name="Pei Y."/>
            <person name="Feng M.G."/>
            <person name="Xia Y."/>
            <person name="Wang C."/>
        </authorList>
    </citation>
    <scope>NUCLEOTIDE SEQUENCE [LARGE SCALE GENOMIC DNA]</scope>
    <source>
        <strain evidence="3 4">CQMa 102</strain>
    </source>
</reference>
<dbReference type="OrthoDB" id="5226655at2759"/>
<evidence type="ECO:0000313" key="4">
    <source>
        <dbReference type="Proteomes" id="UP000002499"/>
    </source>
</evidence>
<feature type="compositionally biased region" description="Polar residues" evidence="1">
    <location>
        <begin position="30"/>
        <end position="43"/>
    </location>
</feature>
<feature type="compositionally biased region" description="Basic and acidic residues" evidence="1">
    <location>
        <begin position="9"/>
        <end position="21"/>
    </location>
</feature>
<keyword evidence="2" id="KW-0472">Membrane</keyword>
<dbReference type="AlphaFoldDB" id="E9DR77"/>
<keyword evidence="2" id="KW-1133">Transmembrane helix</keyword>
<gene>
    <name evidence="3" type="ORF">MAC_00246</name>
</gene>
<dbReference type="OMA" id="INNCCAS"/>
<sequence length="332" mass="35221">MASRNPFENNDHRDPDAHAPEAVDMLSPMTPLSNLESELQTKYQSARSSERQPPPQRPADSEKEVVSLEHDSALKHVVPLELTSEYPETATVVTPPTPRTMDADTLKVRSMSDAAPEALPPGGEGGGANKDQRILGMSRKAFLILIAVVIIIVAAAVGGGVGGAVASTKKSDATPATSRYKLREVGAEANGKLCLTVSSSSSTPTSSTATTSGAAPSQTVQFLNNQTWPQGYDFAFQGYSRPNFTGAATQILTGDGGANTGRDFDFDVHSYIWVPNIGNCCVNFCANSTKQGYIGYKCTPVRKNESSEAVARAFVWCDNTHSDAIAESKGCS</sequence>
<evidence type="ECO:0000256" key="1">
    <source>
        <dbReference type="SAM" id="MobiDB-lite"/>
    </source>
</evidence>
<evidence type="ECO:0000256" key="2">
    <source>
        <dbReference type="SAM" id="Phobius"/>
    </source>
</evidence>
<feature type="transmembrane region" description="Helical" evidence="2">
    <location>
        <begin position="142"/>
        <end position="166"/>
    </location>
</feature>
<dbReference type="HOGENOM" id="CLU_065008_0_0_1"/>
<dbReference type="eggNOG" id="ENOG502SXHQ">
    <property type="taxonomic scope" value="Eukaryota"/>
</dbReference>
<feature type="region of interest" description="Disordered" evidence="1">
    <location>
        <begin position="1"/>
        <end position="63"/>
    </location>
</feature>
<dbReference type="STRING" id="655827.E9DR77"/>
<dbReference type="EMBL" id="GL698470">
    <property type="protein sequence ID" value="EFY93755.1"/>
    <property type="molecule type" value="Genomic_DNA"/>
</dbReference>
<name>E9DR77_METAQ</name>
<keyword evidence="2" id="KW-0812">Transmembrane</keyword>
<keyword evidence="4" id="KW-1185">Reference proteome</keyword>
<dbReference type="Proteomes" id="UP000002499">
    <property type="component" value="Unassembled WGS sequence"/>
</dbReference>
<dbReference type="InParanoid" id="E9DR77"/>
<organism evidence="4">
    <name type="scientific">Metarhizium acridum (strain CQMa 102)</name>
    <dbReference type="NCBI Taxonomy" id="655827"/>
    <lineage>
        <taxon>Eukaryota</taxon>
        <taxon>Fungi</taxon>
        <taxon>Dikarya</taxon>
        <taxon>Ascomycota</taxon>
        <taxon>Pezizomycotina</taxon>
        <taxon>Sordariomycetes</taxon>
        <taxon>Hypocreomycetidae</taxon>
        <taxon>Hypocreales</taxon>
        <taxon>Clavicipitaceae</taxon>
        <taxon>Metarhizium</taxon>
    </lineage>
</organism>